<keyword evidence="4" id="KW-0472">Membrane</keyword>
<accession>A0A5N6LTM9</accession>
<keyword evidence="3" id="KW-1133">Transmembrane helix</keyword>
<dbReference type="Pfam" id="PF03168">
    <property type="entry name" value="LEA_2"/>
    <property type="match status" value="1"/>
</dbReference>
<sequence length="131" mass="14536">MLFTSKNDIAGIKYNDSNFTIMYRGVPVVWGVVPGFYQAAHSVKNVQTTVALTNPGIENRRTIANQIANDFRLGKVRTNTKIAASLAISVTMFWPIVHHQGLDPFDTLHNSFIGHANKSDFGQTDLFNPNT</sequence>
<dbReference type="GO" id="GO:0098542">
    <property type="term" value="P:defense response to other organism"/>
    <property type="evidence" value="ECO:0007669"/>
    <property type="project" value="InterPro"/>
</dbReference>
<evidence type="ECO:0000256" key="2">
    <source>
        <dbReference type="ARBA" id="ARBA00022692"/>
    </source>
</evidence>
<dbReference type="OrthoDB" id="2016264at2759"/>
<dbReference type="AlphaFoldDB" id="A0A5N6LTM9"/>
<dbReference type="InterPro" id="IPR044839">
    <property type="entry name" value="NDR1-like"/>
</dbReference>
<dbReference type="EMBL" id="SZYD01000018">
    <property type="protein sequence ID" value="KAD2804934.1"/>
    <property type="molecule type" value="Genomic_DNA"/>
</dbReference>
<evidence type="ECO:0000256" key="1">
    <source>
        <dbReference type="ARBA" id="ARBA00004167"/>
    </source>
</evidence>
<keyword evidence="2" id="KW-0812">Transmembrane</keyword>
<comment type="caution">
    <text evidence="6">The sequence shown here is derived from an EMBL/GenBank/DDBJ whole genome shotgun (WGS) entry which is preliminary data.</text>
</comment>
<name>A0A5N6LTM9_9ASTR</name>
<gene>
    <name evidence="6" type="ORF">E3N88_38311</name>
</gene>
<reference evidence="6 7" key="1">
    <citation type="submission" date="2019-05" db="EMBL/GenBank/DDBJ databases">
        <title>Mikania micrantha, genome provides insights into the molecular mechanism of rapid growth.</title>
        <authorList>
            <person name="Liu B."/>
        </authorList>
    </citation>
    <scope>NUCLEOTIDE SEQUENCE [LARGE SCALE GENOMIC DNA]</scope>
    <source>
        <strain evidence="6">NLD-2019</strain>
        <tissue evidence="6">Leaf</tissue>
    </source>
</reference>
<evidence type="ECO:0000259" key="5">
    <source>
        <dbReference type="Pfam" id="PF03168"/>
    </source>
</evidence>
<evidence type="ECO:0000313" key="6">
    <source>
        <dbReference type="EMBL" id="KAD2804934.1"/>
    </source>
</evidence>
<evidence type="ECO:0000256" key="3">
    <source>
        <dbReference type="ARBA" id="ARBA00022989"/>
    </source>
</evidence>
<dbReference type="PANTHER" id="PTHR31234:SF52">
    <property type="entry name" value="LATE EMBRYOGENESIS ABUNDANT PROTEIN, LEA_2 SUBGROUP"/>
    <property type="match status" value="1"/>
</dbReference>
<organism evidence="6 7">
    <name type="scientific">Mikania micrantha</name>
    <name type="common">bitter vine</name>
    <dbReference type="NCBI Taxonomy" id="192012"/>
    <lineage>
        <taxon>Eukaryota</taxon>
        <taxon>Viridiplantae</taxon>
        <taxon>Streptophyta</taxon>
        <taxon>Embryophyta</taxon>
        <taxon>Tracheophyta</taxon>
        <taxon>Spermatophyta</taxon>
        <taxon>Magnoliopsida</taxon>
        <taxon>eudicotyledons</taxon>
        <taxon>Gunneridae</taxon>
        <taxon>Pentapetalae</taxon>
        <taxon>asterids</taxon>
        <taxon>campanulids</taxon>
        <taxon>Asterales</taxon>
        <taxon>Asteraceae</taxon>
        <taxon>Asteroideae</taxon>
        <taxon>Heliantheae alliance</taxon>
        <taxon>Eupatorieae</taxon>
        <taxon>Mikania</taxon>
    </lineage>
</organism>
<dbReference type="InterPro" id="IPR004864">
    <property type="entry name" value="LEA_2"/>
</dbReference>
<dbReference type="GO" id="GO:0005886">
    <property type="term" value="C:plasma membrane"/>
    <property type="evidence" value="ECO:0007669"/>
    <property type="project" value="TreeGrafter"/>
</dbReference>
<feature type="domain" description="Late embryogenesis abundant protein LEA-2 subgroup" evidence="5">
    <location>
        <begin position="7"/>
        <end position="82"/>
    </location>
</feature>
<evidence type="ECO:0000256" key="4">
    <source>
        <dbReference type="ARBA" id="ARBA00023136"/>
    </source>
</evidence>
<comment type="subcellular location">
    <subcellularLocation>
        <location evidence="1">Membrane</location>
        <topology evidence="1">Single-pass membrane protein</topology>
    </subcellularLocation>
</comment>
<dbReference type="Proteomes" id="UP000326396">
    <property type="component" value="Linkage Group LG8"/>
</dbReference>
<proteinExistence type="predicted"/>
<keyword evidence="7" id="KW-1185">Reference proteome</keyword>
<dbReference type="PANTHER" id="PTHR31234">
    <property type="entry name" value="LATE EMBRYOGENESIS ABUNDANT (LEA) HYDROXYPROLINE-RICH GLYCOPROTEIN FAMILY"/>
    <property type="match status" value="1"/>
</dbReference>
<protein>
    <recommendedName>
        <fullName evidence="5">Late embryogenesis abundant protein LEA-2 subgroup domain-containing protein</fullName>
    </recommendedName>
</protein>
<evidence type="ECO:0000313" key="7">
    <source>
        <dbReference type="Proteomes" id="UP000326396"/>
    </source>
</evidence>